<sequence>MMLQTPVAVHRVDVVRGAGFAWLAFLIVLFLLMLTTTVVGTIADGTQNPAENVDALSLGLSYAFFAVVFALLPSAAVTAVGTFAAALLAHALRRVRSIPVHLAAYTGVGAAIGLAYCLAVTGGNPLAAWPEAAAFLLPPAVASTVAVPLGWYWNLRYDRVNGAS</sequence>
<protein>
    <submittedName>
        <fullName evidence="2">Uncharacterized protein</fullName>
    </submittedName>
</protein>
<reference evidence="2 3" key="1">
    <citation type="submission" date="2024-02" db="EMBL/GenBank/DDBJ databases">
        <authorList>
            <person name="Saticioglu I.B."/>
        </authorList>
    </citation>
    <scope>NUCLEOTIDE SEQUENCE [LARGE SCALE GENOMIC DNA]</scope>
    <source>
        <strain evidence="2 3">Mu-43</strain>
    </source>
</reference>
<evidence type="ECO:0000256" key="1">
    <source>
        <dbReference type="SAM" id="Phobius"/>
    </source>
</evidence>
<keyword evidence="3" id="KW-1185">Reference proteome</keyword>
<accession>A0ABU8LPR6</accession>
<gene>
    <name evidence="2" type="ORF">WDU93_11565</name>
</gene>
<feature type="transmembrane region" description="Helical" evidence="1">
    <location>
        <begin position="133"/>
        <end position="153"/>
    </location>
</feature>
<organism evidence="2 3">
    <name type="scientific">Microbacterium istanbulense</name>
    <dbReference type="NCBI Taxonomy" id="3122049"/>
    <lineage>
        <taxon>Bacteria</taxon>
        <taxon>Bacillati</taxon>
        <taxon>Actinomycetota</taxon>
        <taxon>Actinomycetes</taxon>
        <taxon>Micrococcales</taxon>
        <taxon>Microbacteriaceae</taxon>
        <taxon>Microbacterium</taxon>
    </lineage>
</organism>
<feature type="transmembrane region" description="Helical" evidence="1">
    <location>
        <begin position="100"/>
        <end position="121"/>
    </location>
</feature>
<keyword evidence="1" id="KW-0472">Membrane</keyword>
<dbReference type="RefSeq" id="WP_337320748.1">
    <property type="nucleotide sequence ID" value="NZ_JBBDGN010000011.1"/>
</dbReference>
<keyword evidence="1" id="KW-1133">Transmembrane helix</keyword>
<keyword evidence="1" id="KW-0812">Transmembrane</keyword>
<name>A0ABU8LPR6_9MICO</name>
<feature type="transmembrane region" description="Helical" evidence="1">
    <location>
        <begin position="62"/>
        <end position="88"/>
    </location>
</feature>
<dbReference type="EMBL" id="JBBDGN010000011">
    <property type="protein sequence ID" value="MEJ1092322.1"/>
    <property type="molecule type" value="Genomic_DNA"/>
</dbReference>
<dbReference type="Proteomes" id="UP001366085">
    <property type="component" value="Unassembled WGS sequence"/>
</dbReference>
<comment type="caution">
    <text evidence="2">The sequence shown here is derived from an EMBL/GenBank/DDBJ whole genome shotgun (WGS) entry which is preliminary data.</text>
</comment>
<evidence type="ECO:0000313" key="2">
    <source>
        <dbReference type="EMBL" id="MEJ1092322.1"/>
    </source>
</evidence>
<proteinExistence type="predicted"/>
<feature type="transmembrane region" description="Helical" evidence="1">
    <location>
        <begin position="20"/>
        <end position="42"/>
    </location>
</feature>
<evidence type="ECO:0000313" key="3">
    <source>
        <dbReference type="Proteomes" id="UP001366085"/>
    </source>
</evidence>